<dbReference type="CDD" id="cd00519">
    <property type="entry name" value="Lipase_3"/>
    <property type="match status" value="1"/>
</dbReference>
<dbReference type="InterPro" id="IPR029058">
    <property type="entry name" value="AB_hydrolase_fold"/>
</dbReference>
<dbReference type="Proteomes" id="UP000024635">
    <property type="component" value="Unassembled WGS sequence"/>
</dbReference>
<evidence type="ECO:0000313" key="2">
    <source>
        <dbReference type="EMBL" id="EYC01595.1"/>
    </source>
</evidence>
<dbReference type="GO" id="GO:0006629">
    <property type="term" value="P:lipid metabolic process"/>
    <property type="evidence" value="ECO:0007669"/>
    <property type="project" value="InterPro"/>
</dbReference>
<sequence>MVISATNRQMSYFLFNGIFRSSAVGRMIALVILTLAVSVNALGEYSDEFTRKFMFPLSAAAYSDRPQFCVKNLFPNSTVYHQVTVKCDSKTESTCSGYTAVLHAQKAIVISFRGTARFHQLLEEAKKTVFIDWKRWVFGGRVSTYFYDAFLRIWNSGMSGDFLMLTRKYPNYEIWVTGHSLGGSLASLAASFVVGSGFAKTKNTKLVTLGQPRTGDLVFAIAHHTQIEYAFRVVHWRDIVPHLPFGKEFGYRHHRQEVFYKRGMNPGEFVVCKGNEERECSNGLYFASSIKDHTHYFGQQVSTYGINGCV</sequence>
<dbReference type="SUPFAM" id="SSF53474">
    <property type="entry name" value="alpha/beta-Hydrolases"/>
    <property type="match status" value="1"/>
</dbReference>
<dbReference type="InterPro" id="IPR002921">
    <property type="entry name" value="Fungal_lipase-type"/>
</dbReference>
<dbReference type="Gene3D" id="3.40.50.1820">
    <property type="entry name" value="alpha/beta hydrolase"/>
    <property type="match status" value="1"/>
</dbReference>
<name>A0A016TG19_9BILA</name>
<proteinExistence type="predicted"/>
<dbReference type="EMBL" id="JARK01001442">
    <property type="protein sequence ID" value="EYC01595.1"/>
    <property type="molecule type" value="Genomic_DNA"/>
</dbReference>
<reference evidence="3" key="1">
    <citation type="journal article" date="2015" name="Nat. Genet.">
        <title>The genome and transcriptome of the zoonotic hookworm Ancylostoma ceylanicum identify infection-specific gene families.</title>
        <authorList>
            <person name="Schwarz E.M."/>
            <person name="Hu Y."/>
            <person name="Antoshechkin I."/>
            <person name="Miller M.M."/>
            <person name="Sternberg P.W."/>
            <person name="Aroian R.V."/>
        </authorList>
    </citation>
    <scope>NUCLEOTIDE SEQUENCE</scope>
    <source>
        <strain evidence="3">HY135</strain>
    </source>
</reference>
<comment type="caution">
    <text evidence="2">The sequence shown here is derived from an EMBL/GenBank/DDBJ whole genome shotgun (WGS) entry which is preliminary data.</text>
</comment>
<feature type="domain" description="Fungal lipase-type" evidence="1">
    <location>
        <begin position="109"/>
        <end position="245"/>
    </location>
</feature>
<dbReference type="PANTHER" id="PTHR45908:SF8">
    <property type="entry name" value="FUNGAL LIPASE-LIKE DOMAIN-CONTAINING PROTEIN"/>
    <property type="match status" value="1"/>
</dbReference>
<accession>A0A016TG19</accession>
<evidence type="ECO:0000313" key="3">
    <source>
        <dbReference type="Proteomes" id="UP000024635"/>
    </source>
</evidence>
<organism evidence="2 3">
    <name type="scientific">Ancylostoma ceylanicum</name>
    <dbReference type="NCBI Taxonomy" id="53326"/>
    <lineage>
        <taxon>Eukaryota</taxon>
        <taxon>Metazoa</taxon>
        <taxon>Ecdysozoa</taxon>
        <taxon>Nematoda</taxon>
        <taxon>Chromadorea</taxon>
        <taxon>Rhabditida</taxon>
        <taxon>Rhabditina</taxon>
        <taxon>Rhabditomorpha</taxon>
        <taxon>Strongyloidea</taxon>
        <taxon>Ancylostomatidae</taxon>
        <taxon>Ancylostomatinae</taxon>
        <taxon>Ancylostoma</taxon>
    </lineage>
</organism>
<dbReference type="OrthoDB" id="5866690at2759"/>
<gene>
    <name evidence="2" type="primary">Acey_s0106.g3776</name>
    <name evidence="2" type="ORF">Y032_0106g3776</name>
</gene>
<protein>
    <recommendedName>
        <fullName evidence="1">Fungal lipase-type domain-containing protein</fullName>
    </recommendedName>
</protein>
<evidence type="ECO:0000259" key="1">
    <source>
        <dbReference type="Pfam" id="PF01764"/>
    </source>
</evidence>
<dbReference type="PANTHER" id="PTHR45908">
    <property type="entry name" value="PROTEIN CBG11750-RELATED"/>
    <property type="match status" value="1"/>
</dbReference>
<keyword evidence="3" id="KW-1185">Reference proteome</keyword>
<dbReference type="AlphaFoldDB" id="A0A016TG19"/>
<dbReference type="STRING" id="53326.A0A016TG19"/>
<dbReference type="Pfam" id="PF01764">
    <property type="entry name" value="Lipase_3"/>
    <property type="match status" value="1"/>
</dbReference>